<dbReference type="InterPro" id="IPR009057">
    <property type="entry name" value="Homeodomain-like_sf"/>
</dbReference>
<dbReference type="Gene3D" id="1.10.10.60">
    <property type="entry name" value="Homeodomain-like"/>
    <property type="match status" value="1"/>
</dbReference>
<keyword evidence="3" id="KW-0804">Transcription</keyword>
<evidence type="ECO:0000256" key="3">
    <source>
        <dbReference type="ARBA" id="ARBA00023163"/>
    </source>
</evidence>
<sequence length="177" mass="19458">MTEIDFLPRRAALDSGVEIEGFRLRPGATISPMALEAIAASPECVETILGEECQWRDSLDDVIMALSEPGATVLSASKRLGVSVRTLQRSFLGRALPPPDFWRLLARARRAVGMLRSEMPLAEIADACGFSDQAHMTRDLTRWFGVTPAGLRRHQPMLALLCQPALGNWTGEQISTR</sequence>
<dbReference type="InterPro" id="IPR050204">
    <property type="entry name" value="AraC_XylS_family_regulators"/>
</dbReference>
<dbReference type="AlphaFoldDB" id="A0A7T7HNE2"/>
<dbReference type="KEGG" id="mlut:JET14_09935"/>
<evidence type="ECO:0000313" key="6">
    <source>
        <dbReference type="Proteomes" id="UP000596083"/>
    </source>
</evidence>
<gene>
    <name evidence="5" type="ORF">JET14_09935</name>
</gene>
<dbReference type="InterPro" id="IPR018060">
    <property type="entry name" value="HTH_AraC"/>
</dbReference>
<dbReference type="PROSITE" id="PS01124">
    <property type="entry name" value="HTH_ARAC_FAMILY_2"/>
    <property type="match status" value="1"/>
</dbReference>
<keyword evidence="2" id="KW-0238">DNA-binding</keyword>
<dbReference type="Pfam" id="PF12833">
    <property type="entry name" value="HTH_18"/>
    <property type="match status" value="1"/>
</dbReference>
<proteinExistence type="predicted"/>
<keyword evidence="1" id="KW-0805">Transcription regulation</keyword>
<evidence type="ECO:0000259" key="4">
    <source>
        <dbReference type="PROSITE" id="PS01124"/>
    </source>
</evidence>
<dbReference type="RefSeq" id="WP_200337869.1">
    <property type="nucleotide sequence ID" value="NZ_CP066786.1"/>
</dbReference>
<dbReference type="EMBL" id="CP066786">
    <property type="protein sequence ID" value="QQM32426.1"/>
    <property type="molecule type" value="Genomic_DNA"/>
</dbReference>
<protein>
    <submittedName>
        <fullName evidence="5">AraC family transcriptional regulator</fullName>
    </submittedName>
</protein>
<dbReference type="SMART" id="SM00342">
    <property type="entry name" value="HTH_ARAC"/>
    <property type="match status" value="1"/>
</dbReference>
<evidence type="ECO:0000256" key="1">
    <source>
        <dbReference type="ARBA" id="ARBA00023015"/>
    </source>
</evidence>
<accession>A0A7T7HNE2</accession>
<dbReference type="PANTHER" id="PTHR46796">
    <property type="entry name" value="HTH-TYPE TRANSCRIPTIONAL ACTIVATOR RHAS-RELATED"/>
    <property type="match status" value="1"/>
</dbReference>
<feature type="domain" description="HTH araC/xylS-type" evidence="4">
    <location>
        <begin position="56"/>
        <end position="154"/>
    </location>
</feature>
<evidence type="ECO:0000256" key="2">
    <source>
        <dbReference type="ARBA" id="ARBA00023125"/>
    </source>
</evidence>
<name>A0A7T7HNE2_9HYPH</name>
<evidence type="ECO:0000313" key="5">
    <source>
        <dbReference type="EMBL" id="QQM32426.1"/>
    </source>
</evidence>
<dbReference type="GO" id="GO:0043565">
    <property type="term" value="F:sequence-specific DNA binding"/>
    <property type="evidence" value="ECO:0007669"/>
    <property type="project" value="InterPro"/>
</dbReference>
<dbReference type="Proteomes" id="UP000596083">
    <property type="component" value="Chromosome"/>
</dbReference>
<organism evidence="5 6">
    <name type="scientific">Martelella lutilitoris</name>
    <dbReference type="NCBI Taxonomy" id="2583532"/>
    <lineage>
        <taxon>Bacteria</taxon>
        <taxon>Pseudomonadati</taxon>
        <taxon>Pseudomonadota</taxon>
        <taxon>Alphaproteobacteria</taxon>
        <taxon>Hyphomicrobiales</taxon>
        <taxon>Aurantimonadaceae</taxon>
        <taxon>Martelella</taxon>
    </lineage>
</organism>
<reference evidence="5 6" key="1">
    <citation type="submission" date="2020-12" db="EMBL/GenBank/DDBJ databases">
        <authorList>
            <person name="Zheng R.K."/>
            <person name="Sun C.M."/>
        </authorList>
    </citation>
    <scope>NUCLEOTIDE SEQUENCE [LARGE SCALE GENOMIC DNA]</scope>
    <source>
        <strain evidence="5 6">ZRK001</strain>
    </source>
</reference>
<dbReference type="GO" id="GO:0003700">
    <property type="term" value="F:DNA-binding transcription factor activity"/>
    <property type="evidence" value="ECO:0007669"/>
    <property type="project" value="InterPro"/>
</dbReference>
<dbReference type="SUPFAM" id="SSF46689">
    <property type="entry name" value="Homeodomain-like"/>
    <property type="match status" value="1"/>
</dbReference>